<dbReference type="PANTHER" id="PTHR38733">
    <property type="entry name" value="PROTEIN MCRC"/>
    <property type="match status" value="1"/>
</dbReference>
<keyword evidence="2" id="KW-1185">Reference proteome</keyword>
<evidence type="ECO:0000313" key="1">
    <source>
        <dbReference type="EMBL" id="AHH45102.1"/>
    </source>
</evidence>
<dbReference type="Proteomes" id="UP000019229">
    <property type="component" value="Chromosome"/>
</dbReference>
<name>W5USJ1_9BACT</name>
<dbReference type="REBASE" id="78867">
    <property type="entry name" value="Mbo165McrBCP"/>
</dbReference>
<accession>W5USJ1</accession>
<organism evidence="1 2">
    <name type="scientific">Mesomycoplasma bovoculi M165/69</name>
    <dbReference type="NCBI Taxonomy" id="743966"/>
    <lineage>
        <taxon>Bacteria</taxon>
        <taxon>Bacillati</taxon>
        <taxon>Mycoplasmatota</taxon>
        <taxon>Mycoplasmoidales</taxon>
        <taxon>Metamycoplasmataceae</taxon>
        <taxon>Mesomycoplasma</taxon>
    </lineage>
</organism>
<dbReference type="PATRIC" id="fig|743966.3.peg.88"/>
<gene>
    <name evidence="1" type="ORF">MYB_00455</name>
</gene>
<reference evidence="1 2" key="1">
    <citation type="journal article" date="2014" name="Genome Announc.">
        <title>Complete Genome Sequence of Mycoplasma bovoculi Strain M165/69T (ATCC 29104).</title>
        <authorList>
            <person name="Calcutt M.J."/>
            <person name="Foecking M.F."/>
        </authorList>
    </citation>
    <scope>NUCLEOTIDE SEQUENCE [LARGE SCALE GENOMIC DNA]</scope>
    <source>
        <strain evidence="1">M165/69</strain>
    </source>
</reference>
<dbReference type="KEGG" id="mbc:MYB_00455"/>
<dbReference type="InterPro" id="IPR019292">
    <property type="entry name" value="McrC"/>
</dbReference>
<dbReference type="PANTHER" id="PTHR38733:SF1">
    <property type="entry name" value="TYPE IV METHYL-DIRECTED RESTRICTION ENZYME ECOKMCRBC"/>
    <property type="match status" value="1"/>
</dbReference>
<dbReference type="HOGENOM" id="CLU_048696_1_0_14"/>
<dbReference type="eggNOG" id="COG4268">
    <property type="taxonomic scope" value="Bacteria"/>
</dbReference>
<dbReference type="OrthoDB" id="828100at2"/>
<dbReference type="Pfam" id="PF10117">
    <property type="entry name" value="McrBC"/>
    <property type="match status" value="1"/>
</dbReference>
<dbReference type="AlphaFoldDB" id="W5USJ1"/>
<dbReference type="STRING" id="743966.MYB_00455"/>
<evidence type="ECO:0000313" key="2">
    <source>
        <dbReference type="Proteomes" id="UP000019229"/>
    </source>
</evidence>
<dbReference type="EMBL" id="CP007154">
    <property type="protein sequence ID" value="AHH45102.1"/>
    <property type="molecule type" value="Genomic_DNA"/>
</dbReference>
<dbReference type="RefSeq" id="WP_022934904.1">
    <property type="nucleotide sequence ID" value="NZ_CP007154.1"/>
</dbReference>
<proteinExistence type="predicted"/>
<sequence>MLPNIKIEQINIWENELTKTLNKLKKNNVDVDSLINYLKENTLNNSIDLNNYVGHIWFDKIEINIFPKIFNNIYGKEANYKLFTNIKYWYFYAHNNDKNKKNFLNHYGTAEKYNKLPNYSIVDWFLEHYVCQVFNVFKKQVYHQYNLVKKDILFIKGKIDFNEYFKNKISKGYFFKFKSSFFEYTHKNLFNQIVKKCLKVILLKLDKSYSDTNKLIRELLGYLQDVNDTNISKKDCDLINFHNLPFEFKNILQMSKVILQNSYFNNYGKFIGFSLLLNMYDVFEKFVQEKLKEANIEVKDKKSYILGEWENTQKNFNNLNLSNIASLNPLIKPDIVIVQDKIQIIADCKYKKKIKESDLYQLITYSYSLLNEKDESKSKNIEKVTSSSAILIYPLLESETIETFYKKFIIDDERKTNIHILKVPFLCNIETGEPDNISMFINKIKDIVEI</sequence>
<protein>
    <submittedName>
        <fullName evidence="1">McrBC 5-methylcytosine restriction subunit McrC</fullName>
    </submittedName>
</protein>